<dbReference type="GO" id="GO:0046872">
    <property type="term" value="F:metal ion binding"/>
    <property type="evidence" value="ECO:0007669"/>
    <property type="project" value="UniProtKB-KW"/>
</dbReference>
<comment type="cofactor">
    <cofactor evidence="1">
        <name>Mg(2+)</name>
        <dbReference type="ChEBI" id="CHEBI:18420"/>
    </cofactor>
</comment>
<evidence type="ECO:0000259" key="12">
    <source>
        <dbReference type="Pfam" id="PF22973"/>
    </source>
</evidence>
<evidence type="ECO:0000256" key="6">
    <source>
        <dbReference type="ARBA" id="ARBA00022741"/>
    </source>
</evidence>
<evidence type="ECO:0000256" key="4">
    <source>
        <dbReference type="ARBA" id="ARBA00022679"/>
    </source>
</evidence>
<dbReference type="AlphaFoldDB" id="C1FJC2"/>
<comment type="similarity">
    <text evidence="2">Belongs to the PEP-utilizing enzyme family.</text>
</comment>
<evidence type="ECO:0000256" key="2">
    <source>
        <dbReference type="ARBA" id="ARBA00007837"/>
    </source>
</evidence>
<evidence type="ECO:0000256" key="5">
    <source>
        <dbReference type="ARBA" id="ARBA00022723"/>
    </source>
</evidence>
<dbReference type="OMA" id="WILKITH"/>
<dbReference type="Gene3D" id="3.30.470.20">
    <property type="entry name" value="ATP-grasp fold, B domain"/>
    <property type="match status" value="1"/>
</dbReference>
<keyword evidence="9" id="KW-0460">Magnesium</keyword>
<protein>
    <submittedName>
        <fullName evidence="13">Alpha glucan water dikinase</fullName>
    </submittedName>
</protein>
<dbReference type="eggNOG" id="ENOG502RE5K">
    <property type="taxonomic scope" value="Eukaryota"/>
</dbReference>
<dbReference type="RefSeq" id="XP_002509308.1">
    <property type="nucleotide sequence ID" value="XM_002509262.1"/>
</dbReference>
<dbReference type="InterPro" id="IPR054481">
    <property type="entry name" value="GWD1_pHisD"/>
</dbReference>
<dbReference type="GO" id="GO:0005524">
    <property type="term" value="F:ATP binding"/>
    <property type="evidence" value="ECO:0007669"/>
    <property type="project" value="UniProtKB-KW"/>
</dbReference>
<feature type="domain" description="Alpha-glucan water dikinase phosphohistidine-like" evidence="12">
    <location>
        <begin position="345"/>
        <end position="414"/>
    </location>
</feature>
<dbReference type="PANTHER" id="PTHR46999:SF2">
    <property type="entry name" value="CARBOHYDRATE-BINDING MODULE FAMILY 45 PROTEIN"/>
    <property type="match status" value="1"/>
</dbReference>
<accession>C1FJC2</accession>
<keyword evidence="6" id="KW-0547">Nucleotide-binding</keyword>
<keyword evidence="10" id="KW-0119">Carbohydrate metabolism</keyword>
<proteinExistence type="inferred from homology"/>
<evidence type="ECO:0000313" key="13">
    <source>
        <dbReference type="EMBL" id="ACO70566.1"/>
    </source>
</evidence>
<dbReference type="STRING" id="296587.C1FJC2"/>
<gene>
    <name evidence="13" type="primary">GWD3</name>
    <name evidence="13" type="ORF">MICPUN_86905</name>
</gene>
<sequence>MAHMQEMVASRVAEASKSAESGMARQLFRIALSTLPRGGGNGDDIRLGILQIMRENGIKEGHRPGIEDAFIQQWHQKLHSNTTVDDIYICEAYLHFLHTGVWEDFWTYLWDNHGLTKDDLAEMKAGWRTEGIHGPAEHLPHMIDPMKHFLWILKITHGGGSMDSAMDFAHGVLPGDLQYEIRDMLDNRDAPWVPNKIVELRERLAGVWKYGPDCNRDVVLLDIAMEKFYRQRIEAMNTAGMTADDKLGALEAAVRNVCIGGDFDRMQMALEFLRKANGPAEANGGLVRWSAEWGKAMDAALDNVALAMEHHMDELCSYAQRPAYSIGLNAEVDFAYLDNFGEELGGLEDIPPGVTAVITASPVDLLSHIAIRARQMKVLLAAMPDPGGWAELMSMSSEGVKIDIVGEEVIVKKSELGPAAAATVAGPPTGQYIEGLTITPSANCPVWLVEPKDYADGIVGGKSKSLSNLGFSTTLSTYAMMSETMRGGDLTVPTSNALPFGSFEKTLRADEDTLEKVAVATAAVAAADDAGDADLRRDALDVLRDIIVYRLKMPADLKPVLEQAIVSYGGMATVEGVWRAIKKVWASKWNERAYLSRKACGVEEEELCMATLLMELVPAEYSFVLHTANPVTGNQNEVYGEICVGLGEALVGNEPGNALSFTAQKVKGFPHDVRSLPSKPVAHVAQANTRTIIARSDSNGEDLEGFAGAGLYDSVVVDEPELKPVAYADEPLIWDAEKRSAMIRKLAELAVAIEVEMKSPQDIEGCIVGENFYILQSRPQVLH</sequence>
<evidence type="ECO:0000256" key="7">
    <source>
        <dbReference type="ARBA" id="ARBA00022777"/>
    </source>
</evidence>
<dbReference type="GO" id="GO:0016301">
    <property type="term" value="F:kinase activity"/>
    <property type="evidence" value="ECO:0007669"/>
    <property type="project" value="UniProtKB-KW"/>
</dbReference>
<evidence type="ECO:0000256" key="10">
    <source>
        <dbReference type="ARBA" id="ARBA00023277"/>
    </source>
</evidence>
<dbReference type="Pfam" id="PF22973">
    <property type="entry name" value="GWD1_pHisD"/>
    <property type="match status" value="1"/>
</dbReference>
<keyword evidence="4" id="KW-0808">Transferase</keyword>
<dbReference type="PANTHER" id="PTHR46999">
    <property type="entry name" value="ALPHA-GLUCAN WATER DIKINASE 1, CHLOROPLASTIC-RELATED"/>
    <property type="match status" value="1"/>
</dbReference>
<dbReference type="OrthoDB" id="6123450at2759"/>
<dbReference type="InterPro" id="IPR013815">
    <property type="entry name" value="ATP_grasp_subdomain_1"/>
</dbReference>
<comment type="subunit">
    <text evidence="3">Homodimer.</text>
</comment>
<evidence type="ECO:0000256" key="3">
    <source>
        <dbReference type="ARBA" id="ARBA00011738"/>
    </source>
</evidence>
<keyword evidence="14" id="KW-1185">Reference proteome</keyword>
<keyword evidence="7 13" id="KW-0418">Kinase</keyword>
<dbReference type="Gene3D" id="3.30.1490.20">
    <property type="entry name" value="ATP-grasp fold, A domain"/>
    <property type="match status" value="1"/>
</dbReference>
<evidence type="ECO:0000256" key="1">
    <source>
        <dbReference type="ARBA" id="ARBA00001946"/>
    </source>
</evidence>
<dbReference type="GeneID" id="8247957"/>
<evidence type="ECO:0000256" key="9">
    <source>
        <dbReference type="ARBA" id="ARBA00022842"/>
    </source>
</evidence>
<keyword evidence="8" id="KW-0067">ATP-binding</keyword>
<dbReference type="EMBL" id="CP001577">
    <property type="protein sequence ID" value="ACO70566.1"/>
    <property type="molecule type" value="Genomic_DNA"/>
</dbReference>
<keyword evidence="5" id="KW-0479">Metal-binding</keyword>
<name>C1FJC2_MICCC</name>
<dbReference type="InterPro" id="IPR002192">
    <property type="entry name" value="PPDK_AMP/ATP-bd"/>
</dbReference>
<dbReference type="Proteomes" id="UP000002009">
    <property type="component" value="Chromosome 12"/>
</dbReference>
<dbReference type="SUPFAM" id="SSF56059">
    <property type="entry name" value="Glutathione synthetase ATP-binding domain-like"/>
    <property type="match status" value="1"/>
</dbReference>
<organism evidence="13 14">
    <name type="scientific">Micromonas commoda (strain RCC299 / NOUM17 / CCMP2709)</name>
    <name type="common">Picoplanktonic green alga</name>
    <dbReference type="NCBI Taxonomy" id="296587"/>
    <lineage>
        <taxon>Eukaryota</taxon>
        <taxon>Viridiplantae</taxon>
        <taxon>Chlorophyta</taxon>
        <taxon>Mamiellophyceae</taxon>
        <taxon>Mamiellales</taxon>
        <taxon>Mamiellaceae</taxon>
        <taxon>Micromonas</taxon>
    </lineage>
</organism>
<dbReference type="KEGG" id="mis:MICPUN_86905"/>
<dbReference type="Pfam" id="PF01326">
    <property type="entry name" value="PPDK_N"/>
    <property type="match status" value="1"/>
</dbReference>
<evidence type="ECO:0000256" key="8">
    <source>
        <dbReference type="ARBA" id="ARBA00022840"/>
    </source>
</evidence>
<evidence type="ECO:0000313" key="14">
    <source>
        <dbReference type="Proteomes" id="UP000002009"/>
    </source>
</evidence>
<dbReference type="InParanoid" id="C1FJC2"/>
<evidence type="ECO:0000259" key="11">
    <source>
        <dbReference type="Pfam" id="PF01326"/>
    </source>
</evidence>
<feature type="domain" description="Pyruvate phosphate dikinase AMP/ATP-binding" evidence="11">
    <location>
        <begin position="573"/>
        <end position="780"/>
    </location>
</feature>
<reference evidence="13 14" key="1">
    <citation type="journal article" date="2009" name="Science">
        <title>Green evolution and dynamic adaptations revealed by genomes of the marine picoeukaryotes Micromonas.</title>
        <authorList>
            <person name="Worden A.Z."/>
            <person name="Lee J.H."/>
            <person name="Mock T."/>
            <person name="Rouze P."/>
            <person name="Simmons M.P."/>
            <person name="Aerts A.L."/>
            <person name="Allen A.E."/>
            <person name="Cuvelier M.L."/>
            <person name="Derelle E."/>
            <person name="Everett M.V."/>
            <person name="Foulon E."/>
            <person name="Grimwood J."/>
            <person name="Gundlach H."/>
            <person name="Henrissat B."/>
            <person name="Napoli C."/>
            <person name="McDonald S.M."/>
            <person name="Parker M.S."/>
            <person name="Rombauts S."/>
            <person name="Salamov A."/>
            <person name="Von Dassow P."/>
            <person name="Badger J.H."/>
            <person name="Coutinho P.M."/>
            <person name="Demir E."/>
            <person name="Dubchak I."/>
            <person name="Gentemann C."/>
            <person name="Eikrem W."/>
            <person name="Gready J.E."/>
            <person name="John U."/>
            <person name="Lanier W."/>
            <person name="Lindquist E.A."/>
            <person name="Lucas S."/>
            <person name="Mayer K.F."/>
            <person name="Moreau H."/>
            <person name="Not F."/>
            <person name="Otillar R."/>
            <person name="Panaud O."/>
            <person name="Pangilinan J."/>
            <person name="Paulsen I."/>
            <person name="Piegu B."/>
            <person name="Poliakov A."/>
            <person name="Robbens S."/>
            <person name="Schmutz J."/>
            <person name="Toulza E."/>
            <person name="Wyss T."/>
            <person name="Zelensky A."/>
            <person name="Zhou K."/>
            <person name="Armbrust E.V."/>
            <person name="Bhattacharya D."/>
            <person name="Goodenough U.W."/>
            <person name="Van de Peer Y."/>
            <person name="Grigoriev I.V."/>
        </authorList>
    </citation>
    <scope>NUCLEOTIDE SEQUENCE [LARGE SCALE GENOMIC DNA]</scope>
    <source>
        <strain evidence="14">RCC299 / NOUM17</strain>
    </source>
</reference>